<evidence type="ECO:0000313" key="2">
    <source>
        <dbReference type="EMBL" id="GAG81022.1"/>
    </source>
</evidence>
<dbReference type="Pfam" id="PF01575">
    <property type="entry name" value="MaoC_dehydratas"/>
    <property type="match status" value="1"/>
</dbReference>
<dbReference type="GO" id="GO:0044594">
    <property type="term" value="F:17-beta-hydroxysteroid dehydrogenase (NAD+) activity"/>
    <property type="evidence" value="ECO:0007669"/>
    <property type="project" value="TreeGrafter"/>
</dbReference>
<dbReference type="GO" id="GO:0003857">
    <property type="term" value="F:(3S)-3-hydroxyacyl-CoA dehydrogenase (NAD+) activity"/>
    <property type="evidence" value="ECO:0007669"/>
    <property type="project" value="TreeGrafter"/>
</dbReference>
<dbReference type="PANTHER" id="PTHR13078">
    <property type="entry name" value="PEROXISOMAL MULTIFUNCTIONAL ENZYME TYPE 2-RELATED"/>
    <property type="match status" value="1"/>
</dbReference>
<dbReference type="AlphaFoldDB" id="X1BIK8"/>
<dbReference type="PANTHER" id="PTHR13078:SF56">
    <property type="entry name" value="PEROXISOMAL MULTIFUNCTIONAL ENZYME TYPE 2"/>
    <property type="match status" value="1"/>
</dbReference>
<reference evidence="2" key="1">
    <citation type="journal article" date="2014" name="Front. Microbiol.">
        <title>High frequency of phylogenetically diverse reductive dehalogenase-homologous genes in deep subseafloor sedimentary metagenomes.</title>
        <authorList>
            <person name="Kawai M."/>
            <person name="Futagami T."/>
            <person name="Toyoda A."/>
            <person name="Takaki Y."/>
            <person name="Nishi S."/>
            <person name="Hori S."/>
            <person name="Arai W."/>
            <person name="Tsubouchi T."/>
            <person name="Morono Y."/>
            <person name="Uchiyama I."/>
            <person name="Ito T."/>
            <person name="Fujiyama A."/>
            <person name="Inagaki F."/>
            <person name="Takami H."/>
        </authorList>
    </citation>
    <scope>NUCLEOTIDE SEQUENCE</scope>
    <source>
        <strain evidence="2">Expedition CK06-06</strain>
    </source>
</reference>
<dbReference type="InterPro" id="IPR002539">
    <property type="entry name" value="MaoC-like_dom"/>
</dbReference>
<dbReference type="GO" id="GO:0005777">
    <property type="term" value="C:peroxisome"/>
    <property type="evidence" value="ECO:0007669"/>
    <property type="project" value="TreeGrafter"/>
</dbReference>
<sequence>DQGIRYAEASGDHNPIHTSDEIARSVGLPSAILQGLCTMAFASQVLVDELLDGDPSRLKSMEVRFSKPLLMDQILTTEVYDAGMKDDGTHIVHFESRDAKGVPVLVRGVAEFIE</sequence>
<dbReference type="GO" id="GO:0004300">
    <property type="term" value="F:enoyl-CoA hydratase activity"/>
    <property type="evidence" value="ECO:0007669"/>
    <property type="project" value="TreeGrafter"/>
</dbReference>
<gene>
    <name evidence="2" type="ORF">S01H4_25968</name>
</gene>
<feature type="domain" description="MaoC-like" evidence="1">
    <location>
        <begin position="4"/>
        <end position="95"/>
    </location>
</feature>
<dbReference type="InterPro" id="IPR029069">
    <property type="entry name" value="HotDog_dom_sf"/>
</dbReference>
<comment type="caution">
    <text evidence="2">The sequence shown here is derived from an EMBL/GenBank/DDBJ whole genome shotgun (WGS) entry which is preliminary data.</text>
</comment>
<dbReference type="SUPFAM" id="SSF54637">
    <property type="entry name" value="Thioesterase/thiol ester dehydrase-isomerase"/>
    <property type="match status" value="1"/>
</dbReference>
<dbReference type="Gene3D" id="3.10.129.10">
    <property type="entry name" value="Hotdog Thioesterase"/>
    <property type="match status" value="1"/>
</dbReference>
<dbReference type="GO" id="GO:0006635">
    <property type="term" value="P:fatty acid beta-oxidation"/>
    <property type="evidence" value="ECO:0007669"/>
    <property type="project" value="TreeGrafter"/>
</dbReference>
<feature type="non-terminal residue" evidence="2">
    <location>
        <position position="1"/>
    </location>
</feature>
<dbReference type="EMBL" id="BART01012442">
    <property type="protein sequence ID" value="GAG81022.1"/>
    <property type="molecule type" value="Genomic_DNA"/>
</dbReference>
<protein>
    <recommendedName>
        <fullName evidence="1">MaoC-like domain-containing protein</fullName>
    </recommendedName>
</protein>
<accession>X1BIK8</accession>
<proteinExistence type="predicted"/>
<name>X1BIK8_9ZZZZ</name>
<evidence type="ECO:0000259" key="1">
    <source>
        <dbReference type="Pfam" id="PF01575"/>
    </source>
</evidence>
<organism evidence="2">
    <name type="scientific">marine sediment metagenome</name>
    <dbReference type="NCBI Taxonomy" id="412755"/>
    <lineage>
        <taxon>unclassified sequences</taxon>
        <taxon>metagenomes</taxon>
        <taxon>ecological metagenomes</taxon>
    </lineage>
</organism>